<proteinExistence type="inferred from homology"/>
<dbReference type="SUPFAM" id="SSF56019">
    <property type="entry name" value="The spindle assembly checkpoint protein mad2"/>
    <property type="match status" value="1"/>
</dbReference>
<name>A0A9Q5N2T7_SANBA</name>
<evidence type="ECO:0000313" key="5">
    <source>
        <dbReference type="Proteomes" id="UP000757232"/>
    </source>
</evidence>
<feature type="domain" description="HORMA" evidence="3">
    <location>
        <begin position="39"/>
        <end position="239"/>
    </location>
</feature>
<dbReference type="Gene3D" id="3.30.900.10">
    <property type="entry name" value="HORMA domain"/>
    <property type="match status" value="1"/>
</dbReference>
<dbReference type="OrthoDB" id="21254at2759"/>
<dbReference type="PANTHER" id="PTHR11842">
    <property type="entry name" value="MITOTIC SPINDLE ASSEMBLY CHECKPOINT PROTEIN MAD2"/>
    <property type="match status" value="1"/>
</dbReference>
<sequence>MAEARDEEREVETTVEIDELEHSPSSVREDEKEQHGGELEAIVAIAELLEVALHTILCIRQVYPIEIFERRVKFGIPVFKCIAPSINEYISETIKAISEELVEDRIARVTISIHQSDTPLEKFIFSFYSATDGDSVPEADNVPLEAIRRQARGMLIKLNAIDAQLLPLEASDDLSFSVIMQLRQGSTFRISEDELRFGEAGKDESRKDNPESTLFQGSLQDPSLVHIIRTGRLSVYLHVQESEAKEHTETFGAE</sequence>
<dbReference type="InterPro" id="IPR003511">
    <property type="entry name" value="HORMA_dom"/>
</dbReference>
<dbReference type="PROSITE" id="PS50815">
    <property type="entry name" value="HORMA"/>
    <property type="match status" value="1"/>
</dbReference>
<comment type="similarity">
    <text evidence="1">Belongs to the MAD2 family.</text>
</comment>
<comment type="caution">
    <text evidence="4">The sequence shown here is derived from an EMBL/GenBank/DDBJ whole genome shotgun (WGS) entry which is preliminary data.</text>
</comment>
<evidence type="ECO:0000313" key="4">
    <source>
        <dbReference type="EMBL" id="OCB87000.1"/>
    </source>
</evidence>
<dbReference type="GO" id="GO:0016035">
    <property type="term" value="C:zeta DNA polymerase complex"/>
    <property type="evidence" value="ECO:0007669"/>
    <property type="project" value="TreeGrafter"/>
</dbReference>
<dbReference type="InterPro" id="IPR036570">
    <property type="entry name" value="HORMA_dom_sf"/>
</dbReference>
<gene>
    <name evidence="4" type="ORF">A7U60_g5890</name>
</gene>
<dbReference type="GO" id="GO:0003677">
    <property type="term" value="F:DNA binding"/>
    <property type="evidence" value="ECO:0007669"/>
    <property type="project" value="UniProtKB-KW"/>
</dbReference>
<feature type="region of interest" description="Disordered" evidence="2">
    <location>
        <begin position="1"/>
        <end position="33"/>
    </location>
</feature>
<dbReference type="Pfam" id="PF02301">
    <property type="entry name" value="HORMA"/>
    <property type="match status" value="1"/>
</dbReference>
<organism evidence="4 5">
    <name type="scientific">Sanghuangporus baumii</name>
    <name type="common">Phellinus baumii</name>
    <dbReference type="NCBI Taxonomy" id="108892"/>
    <lineage>
        <taxon>Eukaryota</taxon>
        <taxon>Fungi</taxon>
        <taxon>Dikarya</taxon>
        <taxon>Basidiomycota</taxon>
        <taxon>Agaricomycotina</taxon>
        <taxon>Agaricomycetes</taxon>
        <taxon>Hymenochaetales</taxon>
        <taxon>Hymenochaetaceae</taxon>
        <taxon>Sanghuangporus</taxon>
    </lineage>
</organism>
<accession>A0A9Q5N2T7</accession>
<keyword evidence="4" id="KW-0238">DNA-binding</keyword>
<keyword evidence="5" id="KW-1185">Reference proteome</keyword>
<dbReference type="PANTHER" id="PTHR11842:SF10">
    <property type="entry name" value="MITOTIC SPINDLE ASSEMBLY CHECKPOINT PROTEIN MAD2B"/>
    <property type="match status" value="1"/>
</dbReference>
<protein>
    <submittedName>
        <fullName evidence="4">DNA-binding protein</fullName>
    </submittedName>
</protein>
<dbReference type="AlphaFoldDB" id="A0A9Q5N2T7"/>
<evidence type="ECO:0000256" key="2">
    <source>
        <dbReference type="SAM" id="MobiDB-lite"/>
    </source>
</evidence>
<evidence type="ECO:0000256" key="1">
    <source>
        <dbReference type="ARBA" id="ARBA00010348"/>
    </source>
</evidence>
<reference evidence="4" key="1">
    <citation type="submission" date="2016-06" db="EMBL/GenBank/DDBJ databases">
        <title>Draft Genome sequence of the fungus Inonotus baumii.</title>
        <authorList>
            <person name="Zhu H."/>
            <person name="Lin W."/>
        </authorList>
    </citation>
    <scope>NUCLEOTIDE SEQUENCE</scope>
    <source>
        <strain evidence="4">821</strain>
    </source>
</reference>
<evidence type="ECO:0000259" key="3">
    <source>
        <dbReference type="PROSITE" id="PS50815"/>
    </source>
</evidence>
<dbReference type="Proteomes" id="UP000757232">
    <property type="component" value="Unassembled WGS sequence"/>
</dbReference>
<feature type="compositionally biased region" description="Basic and acidic residues" evidence="2">
    <location>
        <begin position="1"/>
        <end position="12"/>
    </location>
</feature>
<dbReference type="EMBL" id="LNZH02000196">
    <property type="protein sequence ID" value="OCB87000.1"/>
    <property type="molecule type" value="Genomic_DNA"/>
</dbReference>
<dbReference type="InterPro" id="IPR045091">
    <property type="entry name" value="Mad2-like"/>
</dbReference>